<evidence type="ECO:0000313" key="3">
    <source>
        <dbReference type="EMBL" id="KAF2843904.1"/>
    </source>
</evidence>
<dbReference type="InterPro" id="IPR006600">
    <property type="entry name" value="HTH_CenpB_DNA-bd_dom"/>
</dbReference>
<keyword evidence="4" id="KW-1185">Reference proteome</keyword>
<dbReference type="OrthoDB" id="3942738at2759"/>
<dbReference type="InterPro" id="IPR050863">
    <property type="entry name" value="CenT-Element_Derived"/>
</dbReference>
<dbReference type="AlphaFoldDB" id="A0A6A7AMI2"/>
<gene>
    <name evidence="3" type="ORF">T440DRAFT_353961</name>
</gene>
<proteinExistence type="predicted"/>
<feature type="domain" description="HTH CENPB-type" evidence="2">
    <location>
        <begin position="39"/>
        <end position="104"/>
    </location>
</feature>
<dbReference type="SMART" id="SM00674">
    <property type="entry name" value="CENPB"/>
    <property type="match status" value="1"/>
</dbReference>
<evidence type="ECO:0000256" key="1">
    <source>
        <dbReference type="ARBA" id="ARBA00023125"/>
    </source>
</evidence>
<dbReference type="EMBL" id="MU006479">
    <property type="protein sequence ID" value="KAF2843904.1"/>
    <property type="molecule type" value="Genomic_DNA"/>
</dbReference>
<organism evidence="3 4">
    <name type="scientific">Plenodomus tracheiphilus IPT5</name>
    <dbReference type="NCBI Taxonomy" id="1408161"/>
    <lineage>
        <taxon>Eukaryota</taxon>
        <taxon>Fungi</taxon>
        <taxon>Dikarya</taxon>
        <taxon>Ascomycota</taxon>
        <taxon>Pezizomycotina</taxon>
        <taxon>Dothideomycetes</taxon>
        <taxon>Pleosporomycetidae</taxon>
        <taxon>Pleosporales</taxon>
        <taxon>Pleosporineae</taxon>
        <taxon>Leptosphaeriaceae</taxon>
        <taxon>Plenodomus</taxon>
    </lineage>
</organism>
<sequence length="171" mass="20277">LESQPPGAQSSYRKVAAQFNVDRTTLSRRHQRQIDAYATKSINQQLLSQQQELDLINHIRRLTEEGLPPTRRMSRNYASTISEKPASESWVTRFLRRHKEELKAHYSKGKDRSHHKADSLPKYKTYFSYVHEKIQKYHLRASDIYNMDEKGFHLGRGERSTRVFSRDSWDR</sequence>
<dbReference type="GO" id="GO:0003677">
    <property type="term" value="F:DNA binding"/>
    <property type="evidence" value="ECO:0007669"/>
    <property type="project" value="UniProtKB-KW"/>
</dbReference>
<evidence type="ECO:0000259" key="2">
    <source>
        <dbReference type="PROSITE" id="PS51253"/>
    </source>
</evidence>
<dbReference type="PANTHER" id="PTHR19303">
    <property type="entry name" value="TRANSPOSON"/>
    <property type="match status" value="1"/>
</dbReference>
<feature type="non-terminal residue" evidence="3">
    <location>
        <position position="1"/>
    </location>
</feature>
<feature type="non-terminal residue" evidence="3">
    <location>
        <position position="171"/>
    </location>
</feature>
<reference evidence="3" key="1">
    <citation type="submission" date="2020-01" db="EMBL/GenBank/DDBJ databases">
        <authorList>
            <consortium name="DOE Joint Genome Institute"/>
            <person name="Haridas S."/>
            <person name="Albert R."/>
            <person name="Binder M."/>
            <person name="Bloem J."/>
            <person name="Labutti K."/>
            <person name="Salamov A."/>
            <person name="Andreopoulos B."/>
            <person name="Baker S.E."/>
            <person name="Barry K."/>
            <person name="Bills G."/>
            <person name="Bluhm B.H."/>
            <person name="Cannon C."/>
            <person name="Castanera R."/>
            <person name="Culley D.E."/>
            <person name="Daum C."/>
            <person name="Ezra D."/>
            <person name="Gonzalez J.B."/>
            <person name="Henrissat B."/>
            <person name="Kuo A."/>
            <person name="Liang C."/>
            <person name="Lipzen A."/>
            <person name="Lutzoni F."/>
            <person name="Magnuson J."/>
            <person name="Mondo S."/>
            <person name="Nolan M."/>
            <person name="Ohm R."/>
            <person name="Pangilinan J."/>
            <person name="Park H.-J."/>
            <person name="Ramirez L."/>
            <person name="Alfaro M."/>
            <person name="Sun H."/>
            <person name="Tritt A."/>
            <person name="Yoshinaga Y."/>
            <person name="Zwiers L.-H."/>
            <person name="Turgeon B.G."/>
            <person name="Goodwin S.B."/>
            <person name="Spatafora J.W."/>
            <person name="Crous P.W."/>
            <person name="Grigoriev I.V."/>
        </authorList>
    </citation>
    <scope>NUCLEOTIDE SEQUENCE</scope>
    <source>
        <strain evidence="3">IPT5</strain>
    </source>
</reference>
<dbReference type="Proteomes" id="UP000799423">
    <property type="component" value="Unassembled WGS sequence"/>
</dbReference>
<dbReference type="PROSITE" id="PS51253">
    <property type="entry name" value="HTH_CENPB"/>
    <property type="match status" value="1"/>
</dbReference>
<dbReference type="PANTHER" id="PTHR19303:SF74">
    <property type="entry name" value="POGO TRANSPOSABLE ELEMENT WITH KRAB DOMAIN"/>
    <property type="match status" value="1"/>
</dbReference>
<name>A0A6A7AMI2_9PLEO</name>
<dbReference type="Pfam" id="PF03221">
    <property type="entry name" value="HTH_Tnp_Tc5"/>
    <property type="match status" value="1"/>
</dbReference>
<keyword evidence="1" id="KW-0238">DNA-binding</keyword>
<accession>A0A6A7AMI2</accession>
<evidence type="ECO:0000313" key="4">
    <source>
        <dbReference type="Proteomes" id="UP000799423"/>
    </source>
</evidence>
<protein>
    <recommendedName>
        <fullName evidence="2">HTH CENPB-type domain-containing protein</fullName>
    </recommendedName>
</protein>
<dbReference type="GO" id="GO:0005634">
    <property type="term" value="C:nucleus"/>
    <property type="evidence" value="ECO:0007669"/>
    <property type="project" value="TreeGrafter"/>
</dbReference>